<dbReference type="PANTHER" id="PTHR30595">
    <property type="entry name" value="GLPR-RELATED TRANSCRIPTIONAL REPRESSOR"/>
    <property type="match status" value="1"/>
</dbReference>
<gene>
    <name evidence="1" type="ORF">BRO54_0341</name>
</gene>
<proteinExistence type="predicted"/>
<reference evidence="1 2" key="1">
    <citation type="submission" date="2016-11" db="EMBL/GenBank/DDBJ databases">
        <authorList>
            <person name="Kadnikov V."/>
            <person name="Nazina T."/>
        </authorList>
    </citation>
    <scope>NUCLEOTIDE SEQUENCE [LARGE SCALE GENOMIC DNA]</scope>
    <source>
        <strain evidence="1 2">1017</strain>
    </source>
</reference>
<comment type="caution">
    <text evidence="1">The sequence shown here is derived from an EMBL/GenBank/DDBJ whole genome shotgun (WGS) entry which is preliminary data.</text>
</comment>
<name>A0A1Q5T9B6_9BACL</name>
<dbReference type="PANTHER" id="PTHR30595:SF6">
    <property type="entry name" value="SCHLAFEN ALBA-2 DOMAIN-CONTAINING PROTEIN"/>
    <property type="match status" value="1"/>
</dbReference>
<evidence type="ECO:0000313" key="1">
    <source>
        <dbReference type="EMBL" id="OKO96788.1"/>
    </source>
</evidence>
<dbReference type="Proteomes" id="UP000186030">
    <property type="component" value="Unassembled WGS sequence"/>
</dbReference>
<accession>A0A1Q5T9B6</accession>
<evidence type="ECO:0000313" key="2">
    <source>
        <dbReference type="Proteomes" id="UP000186030"/>
    </source>
</evidence>
<organism evidence="1 2">
    <name type="scientific">Geobacillus proteiniphilus</name>
    <dbReference type="NCBI Taxonomy" id="860353"/>
    <lineage>
        <taxon>Bacteria</taxon>
        <taxon>Bacillati</taxon>
        <taxon>Bacillota</taxon>
        <taxon>Bacilli</taxon>
        <taxon>Bacillales</taxon>
        <taxon>Anoxybacillaceae</taxon>
        <taxon>Geobacillus</taxon>
    </lineage>
</organism>
<reference evidence="2" key="2">
    <citation type="submission" date="2017-01" db="EMBL/GenBank/DDBJ databases">
        <title>Genome sequencing and annotation of Geobacillus sp. 1017, a Hydrocarbon-Oxidizing Thermophilic Bacterium Isolated from a Heavy Oil Reservoir (China).</title>
        <authorList>
            <person name="Kadnikov V.V."/>
            <person name="Mardanov A.V."/>
            <person name="Poltaraus A.B."/>
            <person name="Sokolova D.S."/>
            <person name="Semenova E.M."/>
            <person name="Ravin N.V."/>
            <person name="Tourova T.P."/>
            <person name="Nazina T.N."/>
        </authorList>
    </citation>
    <scope>NUCLEOTIDE SEQUENCE [LARGE SCALE GENOMIC DNA]</scope>
    <source>
        <strain evidence="2">1017</strain>
    </source>
</reference>
<dbReference type="Gene3D" id="3.30.565.60">
    <property type="match status" value="1"/>
</dbReference>
<dbReference type="EMBL" id="MQMG01000002">
    <property type="protein sequence ID" value="OKO96788.1"/>
    <property type="molecule type" value="Genomic_DNA"/>
</dbReference>
<dbReference type="AlphaFoldDB" id="A0A1Q5T9B6"/>
<evidence type="ECO:0008006" key="3">
    <source>
        <dbReference type="Google" id="ProtNLM"/>
    </source>
</evidence>
<protein>
    <recommendedName>
        <fullName evidence="3">Transcriptional regulator</fullName>
    </recommendedName>
</protein>
<sequence>MKDDTIEKKRTKLFCKNNVKGRSGVNKYTNSFHERANAMADSLILEHYSLSELNFETVSHYRERFARVKPDHPWNGLETKEFLYKIGAWGKLRDSSKEGLTLAGLLMFSEERIITEVLPQYFLEYREHADGEAAGWTKRFTSQDGTWSGNIYDFYFRVLAELERHVWSDEGRALLGEALVNALVHADYGEEGGITVEKEDGSFCFANPGRFRIPIEAAMAGHTSNLRNPNIFKMFLLIDVCKRAGSGLKRMHDMQGQALACPIDISQQTNPDRTIVVLCPLRFPAETSETIETELDERLQQTELEWKDSDNRQETESFVTNELSFVNIDANSVNNEENSVNIAKNSVNNGSDSIKNESDSVNRTSNFINKELRFVNSLHSSVNNDTSMHDSNEKGETIDERLWKMAELARRKKRLAPAVMEQLIVRLCRERPLRLKELAELLERTPDGLRNNYLGKLLEEGKIRLKYPDQPNHPRQAYIAVDE</sequence>
<dbReference type="InterPro" id="IPR038475">
    <property type="entry name" value="RecG_C_sf"/>
</dbReference>